<evidence type="ECO:0000256" key="1">
    <source>
        <dbReference type="ARBA" id="ARBA00022603"/>
    </source>
</evidence>
<dbReference type="CDD" id="cd02440">
    <property type="entry name" value="AdoMet_MTases"/>
    <property type="match status" value="1"/>
</dbReference>
<dbReference type="PANTHER" id="PTHR43464">
    <property type="entry name" value="METHYLTRANSFERASE"/>
    <property type="match status" value="1"/>
</dbReference>
<evidence type="ECO:0000256" key="3">
    <source>
        <dbReference type="ARBA" id="ARBA00022691"/>
    </source>
</evidence>
<keyword evidence="1 5" id="KW-0489">Methyltransferase</keyword>
<name>A0ABS1F4M2_9PROT</name>
<dbReference type="InterPro" id="IPR029063">
    <property type="entry name" value="SAM-dependent_MTases_sf"/>
</dbReference>
<dbReference type="Gene3D" id="3.40.50.150">
    <property type="entry name" value="Vaccinia Virus protein VP39"/>
    <property type="match status" value="1"/>
</dbReference>
<reference evidence="6" key="1">
    <citation type="submission" date="2021-01" db="EMBL/GenBank/DDBJ databases">
        <title>Genome public.</title>
        <authorList>
            <person name="Liu C."/>
            <person name="Sun Q."/>
        </authorList>
    </citation>
    <scope>NUCLEOTIDE SEQUENCE [LARGE SCALE GENOMIC DNA]</scope>
    <source>
        <strain evidence="6">YIM B02556</strain>
    </source>
</reference>
<organism evidence="5 6">
    <name type="scientific">Azospirillum endophyticum</name>
    <dbReference type="NCBI Taxonomy" id="2800326"/>
    <lineage>
        <taxon>Bacteria</taxon>
        <taxon>Pseudomonadati</taxon>
        <taxon>Pseudomonadota</taxon>
        <taxon>Alphaproteobacteria</taxon>
        <taxon>Rhodospirillales</taxon>
        <taxon>Azospirillaceae</taxon>
        <taxon>Azospirillum</taxon>
    </lineage>
</organism>
<gene>
    <name evidence="5" type="ORF">JHL17_13120</name>
</gene>
<evidence type="ECO:0000313" key="6">
    <source>
        <dbReference type="Proteomes" id="UP000652760"/>
    </source>
</evidence>
<dbReference type="GO" id="GO:0032259">
    <property type="term" value="P:methylation"/>
    <property type="evidence" value="ECO:0007669"/>
    <property type="project" value="UniProtKB-KW"/>
</dbReference>
<dbReference type="PANTHER" id="PTHR43464:SF19">
    <property type="entry name" value="UBIQUINONE BIOSYNTHESIS O-METHYLTRANSFERASE, MITOCHONDRIAL"/>
    <property type="match status" value="1"/>
</dbReference>
<evidence type="ECO:0000259" key="4">
    <source>
        <dbReference type="Pfam" id="PF08242"/>
    </source>
</evidence>
<sequence>MSDDAFKSATSPLAATAAITPLAAAAADHPGGVDYDDSWERRWNDMRKYGPTGRHLRRIVTEMVRPLNYDSLLDVGCGQGSLLATLMPLKPQASYTGLDFAAKAIDVARRRAPNAEFGLLDVAAGHLDRRFDLVVCTDVVEHIEDDVAALRNLAAMTGRYLLVSTLQGRMRDFERTVGHHRNYARGELQAKIKSVGLEVERVVEWGFPFFSPLYRNVLGAASGQGTEGDYGPGRRFLAEALYHIFRLNSWSHGDYIYVLARRPGS</sequence>
<feature type="domain" description="Methyltransferase type 12" evidence="4">
    <location>
        <begin position="73"/>
        <end position="156"/>
    </location>
</feature>
<comment type="caution">
    <text evidence="5">The sequence shown here is derived from an EMBL/GenBank/DDBJ whole genome shotgun (WGS) entry which is preliminary data.</text>
</comment>
<keyword evidence="2" id="KW-0808">Transferase</keyword>
<dbReference type="SUPFAM" id="SSF53335">
    <property type="entry name" value="S-adenosyl-L-methionine-dependent methyltransferases"/>
    <property type="match status" value="1"/>
</dbReference>
<keyword evidence="6" id="KW-1185">Reference proteome</keyword>
<dbReference type="GO" id="GO:0008168">
    <property type="term" value="F:methyltransferase activity"/>
    <property type="evidence" value="ECO:0007669"/>
    <property type="project" value="UniProtKB-KW"/>
</dbReference>
<protein>
    <submittedName>
        <fullName evidence="5">Class I SAM-dependent methyltransferase</fullName>
    </submittedName>
</protein>
<accession>A0ABS1F4M2</accession>
<dbReference type="Pfam" id="PF08242">
    <property type="entry name" value="Methyltransf_12"/>
    <property type="match status" value="1"/>
</dbReference>
<dbReference type="Proteomes" id="UP000652760">
    <property type="component" value="Unassembled WGS sequence"/>
</dbReference>
<keyword evidence="3" id="KW-0949">S-adenosyl-L-methionine</keyword>
<evidence type="ECO:0000256" key="2">
    <source>
        <dbReference type="ARBA" id="ARBA00022679"/>
    </source>
</evidence>
<dbReference type="EMBL" id="JAENHM010000038">
    <property type="protein sequence ID" value="MBK1838357.1"/>
    <property type="molecule type" value="Genomic_DNA"/>
</dbReference>
<evidence type="ECO:0000313" key="5">
    <source>
        <dbReference type="EMBL" id="MBK1838357.1"/>
    </source>
</evidence>
<proteinExistence type="predicted"/>
<dbReference type="InterPro" id="IPR013217">
    <property type="entry name" value="Methyltransf_12"/>
</dbReference>
<dbReference type="RefSeq" id="WP_200193768.1">
    <property type="nucleotide sequence ID" value="NZ_JAENHM010000038.1"/>
</dbReference>